<evidence type="ECO:0008006" key="4">
    <source>
        <dbReference type="Google" id="ProtNLM"/>
    </source>
</evidence>
<name>A0ABN9U6Q3_9DINO</name>
<gene>
    <name evidence="2" type="ORF">PCOR1329_LOCUS45489</name>
</gene>
<keyword evidence="3" id="KW-1185">Reference proteome</keyword>
<dbReference type="Proteomes" id="UP001189429">
    <property type="component" value="Unassembled WGS sequence"/>
</dbReference>
<evidence type="ECO:0000256" key="1">
    <source>
        <dbReference type="SAM" id="MobiDB-lite"/>
    </source>
</evidence>
<reference evidence="2" key="1">
    <citation type="submission" date="2023-10" db="EMBL/GenBank/DDBJ databases">
        <authorList>
            <person name="Chen Y."/>
            <person name="Shah S."/>
            <person name="Dougan E. K."/>
            <person name="Thang M."/>
            <person name="Chan C."/>
        </authorList>
    </citation>
    <scope>NUCLEOTIDE SEQUENCE [LARGE SCALE GENOMIC DNA]</scope>
</reference>
<evidence type="ECO:0000313" key="3">
    <source>
        <dbReference type="Proteomes" id="UP001189429"/>
    </source>
</evidence>
<protein>
    <recommendedName>
        <fullName evidence="4">Beta-galactosidase</fullName>
    </recommendedName>
</protein>
<dbReference type="EMBL" id="CAUYUJ010015471">
    <property type="protein sequence ID" value="CAK0854349.1"/>
    <property type="molecule type" value="Genomic_DNA"/>
</dbReference>
<feature type="compositionally biased region" description="Low complexity" evidence="1">
    <location>
        <begin position="113"/>
        <end position="132"/>
    </location>
</feature>
<comment type="caution">
    <text evidence="2">The sequence shown here is derived from an EMBL/GenBank/DDBJ whole genome shotgun (WGS) entry which is preliminary data.</text>
</comment>
<feature type="region of interest" description="Disordered" evidence="1">
    <location>
        <begin position="85"/>
        <end position="138"/>
    </location>
</feature>
<proteinExistence type="predicted"/>
<feature type="region of interest" description="Disordered" evidence="1">
    <location>
        <begin position="1"/>
        <end position="70"/>
    </location>
</feature>
<accession>A0ABN9U6Q3</accession>
<sequence length="287" mass="28698">MGNGPLTPFDPELAYAGLDTAPPLRPPERPDSSAGELPGQASAAPPGAEASLPLPPPPPAAPRGARARPAPLLSSADSFVVPLSWPSSEVLDDGPAQSPLPLGGGASRRGRRAAAAVGRGGSETTTTPLLPGCTGGAQASRTSLTSTASCYEQVSSTVPRDATLDFADRLVAATSFASQAPSTASASSFMSSHLEPGRVAFDSSVEVVAFSRGTRAADIYSRARVTECSLGSRVQLPASWSFASTASAASTTLGAAGASPARRGAIGGRLALATVDEAAPPRPAAWA</sequence>
<feature type="compositionally biased region" description="Low complexity" evidence="1">
    <location>
        <begin position="37"/>
        <end position="52"/>
    </location>
</feature>
<evidence type="ECO:0000313" key="2">
    <source>
        <dbReference type="EMBL" id="CAK0854349.1"/>
    </source>
</evidence>
<organism evidence="2 3">
    <name type="scientific">Prorocentrum cordatum</name>
    <dbReference type="NCBI Taxonomy" id="2364126"/>
    <lineage>
        <taxon>Eukaryota</taxon>
        <taxon>Sar</taxon>
        <taxon>Alveolata</taxon>
        <taxon>Dinophyceae</taxon>
        <taxon>Prorocentrales</taxon>
        <taxon>Prorocentraceae</taxon>
        <taxon>Prorocentrum</taxon>
    </lineage>
</organism>